<accession>A0A397VCR2</accession>
<feature type="compositionally biased region" description="Polar residues" evidence="1">
    <location>
        <begin position="282"/>
        <end position="296"/>
    </location>
</feature>
<sequence length="319" mass="35673">MNSRKASISHVMNDSPTTATSSDHHLPSNSGHSLRNLLSDDGPAPQHASSQQQYHHSAGNNGGLSNGTYGTYPNEQGREYYSHVQQQQPPQTVHNQPIPSLEQNNRQSYDVSADADEASKTLILLSQRAPSSHYGSSRDHYSSKDNTQPISEVEIATAISSLSHSPDDTKSIHPQINQKSRAKNSMAISSLILGDESTSSDPIQSMQAAPNSTPETMQQRYYHHHQHHDQYTDETRNGDIPSHHHSHHPHHHQTQNQQNVDYHPYNANNNSNGRKSAKRPLNSPNLSITKGYSSKKNPQKRRPSDPNESSMCYFSWIRF</sequence>
<evidence type="ECO:0000256" key="1">
    <source>
        <dbReference type="SAM" id="MobiDB-lite"/>
    </source>
</evidence>
<protein>
    <submittedName>
        <fullName evidence="2">Uncharacterized protein</fullName>
    </submittedName>
</protein>
<feature type="compositionally biased region" description="Polar residues" evidence="1">
    <location>
        <begin position="254"/>
        <end position="274"/>
    </location>
</feature>
<feature type="region of interest" description="Disordered" evidence="1">
    <location>
        <begin position="196"/>
        <end position="308"/>
    </location>
</feature>
<dbReference type="AlphaFoldDB" id="A0A397VCR2"/>
<keyword evidence="3" id="KW-1185">Reference proteome</keyword>
<feature type="compositionally biased region" description="Polar residues" evidence="1">
    <location>
        <begin position="196"/>
        <end position="217"/>
    </location>
</feature>
<feature type="compositionally biased region" description="Polar residues" evidence="1">
    <location>
        <begin position="1"/>
        <end position="33"/>
    </location>
</feature>
<proteinExistence type="predicted"/>
<dbReference type="OrthoDB" id="2246292at2759"/>
<dbReference type="Proteomes" id="UP000266673">
    <property type="component" value="Unassembled WGS sequence"/>
</dbReference>
<organism evidence="2 3">
    <name type="scientific">Gigaspora rosea</name>
    <dbReference type="NCBI Taxonomy" id="44941"/>
    <lineage>
        <taxon>Eukaryota</taxon>
        <taxon>Fungi</taxon>
        <taxon>Fungi incertae sedis</taxon>
        <taxon>Mucoromycota</taxon>
        <taxon>Glomeromycotina</taxon>
        <taxon>Glomeromycetes</taxon>
        <taxon>Diversisporales</taxon>
        <taxon>Gigasporaceae</taxon>
        <taxon>Gigaspora</taxon>
    </lineage>
</organism>
<evidence type="ECO:0000313" key="3">
    <source>
        <dbReference type="Proteomes" id="UP000266673"/>
    </source>
</evidence>
<feature type="compositionally biased region" description="Low complexity" evidence="1">
    <location>
        <begin position="43"/>
        <end position="58"/>
    </location>
</feature>
<feature type="region of interest" description="Disordered" evidence="1">
    <location>
        <begin position="162"/>
        <end position="184"/>
    </location>
</feature>
<dbReference type="EMBL" id="QKWP01000453">
    <property type="protein sequence ID" value="RIB19792.1"/>
    <property type="molecule type" value="Genomic_DNA"/>
</dbReference>
<reference evidence="2 3" key="1">
    <citation type="submission" date="2018-06" db="EMBL/GenBank/DDBJ databases">
        <title>Comparative genomics reveals the genomic features of Rhizophagus irregularis, R. cerebriforme, R. diaphanum and Gigaspora rosea, and their symbiotic lifestyle signature.</title>
        <authorList>
            <person name="Morin E."/>
            <person name="San Clemente H."/>
            <person name="Chen E.C.H."/>
            <person name="De La Providencia I."/>
            <person name="Hainaut M."/>
            <person name="Kuo A."/>
            <person name="Kohler A."/>
            <person name="Murat C."/>
            <person name="Tang N."/>
            <person name="Roy S."/>
            <person name="Loubradou J."/>
            <person name="Henrissat B."/>
            <person name="Grigoriev I.V."/>
            <person name="Corradi N."/>
            <person name="Roux C."/>
            <person name="Martin F.M."/>
        </authorList>
    </citation>
    <scope>NUCLEOTIDE SEQUENCE [LARGE SCALE GENOMIC DNA]</scope>
    <source>
        <strain evidence="2 3">DAOM 194757</strain>
    </source>
</reference>
<evidence type="ECO:0000313" key="2">
    <source>
        <dbReference type="EMBL" id="RIB19792.1"/>
    </source>
</evidence>
<feature type="compositionally biased region" description="Basic and acidic residues" evidence="1">
    <location>
        <begin position="228"/>
        <end position="237"/>
    </location>
</feature>
<feature type="compositionally biased region" description="Basic residues" evidence="1">
    <location>
        <begin position="243"/>
        <end position="253"/>
    </location>
</feature>
<dbReference type="STRING" id="44941.A0A397VCR2"/>
<comment type="caution">
    <text evidence="2">The sequence shown here is derived from an EMBL/GenBank/DDBJ whole genome shotgun (WGS) entry which is preliminary data.</text>
</comment>
<feature type="compositionally biased region" description="Polar residues" evidence="1">
    <location>
        <begin position="92"/>
        <end position="101"/>
    </location>
</feature>
<gene>
    <name evidence="2" type="ORF">C2G38_1241920</name>
</gene>
<name>A0A397VCR2_9GLOM</name>
<feature type="region of interest" description="Disordered" evidence="1">
    <location>
        <begin position="1"/>
        <end position="101"/>
    </location>
</feature>
<feature type="region of interest" description="Disordered" evidence="1">
    <location>
        <begin position="126"/>
        <end position="146"/>
    </location>
</feature>